<proteinExistence type="predicted"/>
<dbReference type="EC" id="1.14.11.-" evidence="1"/>
<protein>
    <submittedName>
        <fullName evidence="1">Ectoine dioxygenase</fullName>
        <ecNumber evidence="1">1.14.11.-</ecNumber>
    </submittedName>
</protein>
<dbReference type="SUPFAM" id="SSF51197">
    <property type="entry name" value="Clavaminate synthase-like"/>
    <property type="match status" value="1"/>
</dbReference>
<gene>
    <name evidence="1" type="primary">ectD</name>
    <name evidence="1" type="ORF">KSP9073_00967</name>
</gene>
<keyword evidence="1" id="KW-0223">Dioxygenase</keyword>
<dbReference type="GO" id="GO:0051213">
    <property type="term" value="F:dioxygenase activity"/>
    <property type="evidence" value="ECO:0007669"/>
    <property type="project" value="UniProtKB-KW"/>
</dbReference>
<evidence type="ECO:0000313" key="1">
    <source>
        <dbReference type="EMBL" id="SPJ32965.1"/>
    </source>
</evidence>
<sequence length="95" mass="10411">MAGMNAISASIVLTDHHEFNGLLMLIPGSHEKFVPRTGETPEDSHGYSLKSRKRGRLSAGVGYIPRRQAQEASGRAPSCLAAFSWLWFCYACNKA</sequence>
<dbReference type="Gene3D" id="2.60.120.620">
    <property type="entry name" value="q2cbj1_9rhob like domain"/>
    <property type="match status" value="1"/>
</dbReference>
<dbReference type="AlphaFoldDB" id="A0A2R8CJA1"/>
<dbReference type="Proteomes" id="UP000244934">
    <property type="component" value="Unassembled WGS sequence"/>
</dbReference>
<dbReference type="EMBL" id="ONZI01000001">
    <property type="protein sequence ID" value="SPJ32965.1"/>
    <property type="molecule type" value="Genomic_DNA"/>
</dbReference>
<accession>A0A2R8CJA1</accession>
<evidence type="ECO:0000313" key="2">
    <source>
        <dbReference type="Proteomes" id="UP000244934"/>
    </source>
</evidence>
<name>A0A2R8CJA1_9GAMM</name>
<reference evidence="2" key="1">
    <citation type="submission" date="2018-03" db="EMBL/GenBank/DDBJ databases">
        <authorList>
            <person name="Navarro De La Torre S."/>
        </authorList>
    </citation>
    <scope>NUCLEOTIDE SEQUENCE [LARGE SCALE GENOMIC DNA]</scope>
    <source>
        <strain evidence="2">EAod3</strain>
    </source>
</reference>
<keyword evidence="2" id="KW-1185">Reference proteome</keyword>
<organism evidence="1 2">
    <name type="scientific">Kushneria phyllosphaerae</name>
    <dbReference type="NCBI Taxonomy" id="2100822"/>
    <lineage>
        <taxon>Bacteria</taxon>
        <taxon>Pseudomonadati</taxon>
        <taxon>Pseudomonadota</taxon>
        <taxon>Gammaproteobacteria</taxon>
        <taxon>Oceanospirillales</taxon>
        <taxon>Halomonadaceae</taxon>
        <taxon>Kushneria</taxon>
    </lineage>
</organism>
<keyword evidence="1" id="KW-0560">Oxidoreductase</keyword>